<evidence type="ECO:0000256" key="13">
    <source>
        <dbReference type="SAM" id="Phobius"/>
    </source>
</evidence>
<dbReference type="Gene3D" id="6.10.340.10">
    <property type="match status" value="1"/>
</dbReference>
<proteinExistence type="predicted"/>
<evidence type="ECO:0000256" key="7">
    <source>
        <dbReference type="ARBA" id="ARBA00022692"/>
    </source>
</evidence>
<evidence type="ECO:0000256" key="10">
    <source>
        <dbReference type="ARBA" id="ARBA00023012"/>
    </source>
</evidence>
<sequence>MPRGARLLRRPGHLPDRPRRRDRPHRRPRDRRRRLRRQAVQPARTGGPGQGHPAPRPRRRGAGRTGPGRPGRGRRGARPDHLPGPAARPQPGRIPDAQGHGGAAREGVQPGRADGRRRPRRGQPGTRRGHPHQGPARQAGRLRPGRRADPHPSRPRLQPGPVALNFFIRFFVGYVAVAALAVLLAMKLFTSQFVPGVRQSVEETLVQTANLLAEMAAREMAGRRSDPTAGIETVFRAYAARRFEARIYGVVKRDPDLRIYVTDRAGRVVFDSQGRDLGRDYSHWQDVARTLRGEYGARTTRENEADSASSVMYVAAPILRDGRLVGVLAVGKPSRSFQSFIDLARTKAWESALWLFALALLLALAFSYWMTRDLRRLVGYANEVAEGRRDRIPIEGRSELRRLAQALEHLRAELDGKAHVEKVTQLLAHELKSPIAAVRGAIELLPDETDAGRRARLEANIANESARLQRIVEGVLSLARAESRGRLDDVETVALDDLVREVLAGRAERLAARQLGVDAELAPVRLDGSRFLLRQAVANLVDNAIDFGPPGSRLAVTLDHADGRATLRVRDRGPGIPDYARARLFERFYSTPRPDTGERGSGLGLNLVREVARLHRGDIALANHPGGGAEACLSLPEKITAST</sequence>
<evidence type="ECO:0000259" key="15">
    <source>
        <dbReference type="PROSITE" id="PS50885"/>
    </source>
</evidence>
<dbReference type="Proteomes" id="UP000295443">
    <property type="component" value="Unassembled WGS sequence"/>
</dbReference>
<dbReference type="InterPro" id="IPR036097">
    <property type="entry name" value="HisK_dim/P_sf"/>
</dbReference>
<evidence type="ECO:0000256" key="3">
    <source>
        <dbReference type="ARBA" id="ARBA00012438"/>
    </source>
</evidence>
<evidence type="ECO:0000313" key="17">
    <source>
        <dbReference type="Proteomes" id="UP000295443"/>
    </source>
</evidence>
<dbReference type="InterPro" id="IPR005467">
    <property type="entry name" value="His_kinase_dom"/>
</dbReference>
<dbReference type="PROSITE" id="PS50885">
    <property type="entry name" value="HAMP"/>
    <property type="match status" value="1"/>
</dbReference>
<feature type="compositionally biased region" description="Basic residues" evidence="12">
    <location>
        <begin position="115"/>
        <end position="131"/>
    </location>
</feature>
<dbReference type="Pfam" id="PF02518">
    <property type="entry name" value="HATPase_c"/>
    <property type="match status" value="1"/>
</dbReference>
<dbReference type="SMART" id="SM00388">
    <property type="entry name" value="HisKA"/>
    <property type="match status" value="1"/>
</dbReference>
<dbReference type="SUPFAM" id="SSF55874">
    <property type="entry name" value="ATPase domain of HSP90 chaperone/DNA topoisomerase II/histidine kinase"/>
    <property type="match status" value="1"/>
</dbReference>
<gene>
    <name evidence="16" type="primary">creC</name>
    <name evidence="16" type="ORF">EZJ19_12805</name>
</gene>
<dbReference type="EC" id="2.7.13.3" evidence="3"/>
<keyword evidence="4" id="KW-1003">Cell membrane</keyword>
<accession>A0A4R1B432</accession>
<comment type="subcellular location">
    <subcellularLocation>
        <location evidence="2">Cell membrane</location>
        <topology evidence="2">Multi-pass membrane protein</topology>
    </subcellularLocation>
</comment>
<dbReference type="InterPro" id="IPR003594">
    <property type="entry name" value="HATPase_dom"/>
</dbReference>
<keyword evidence="9 13" id="KW-1133">Transmembrane helix</keyword>
<reference evidence="16 17" key="1">
    <citation type="submission" date="2019-03" db="EMBL/GenBank/DDBJ databases">
        <title>Genome sequence of Thiobacillaceae bacterium LSR1, a sulfur-oxidizing bacterium isolated from freshwater sediment.</title>
        <authorList>
            <person name="Li S."/>
        </authorList>
    </citation>
    <scope>NUCLEOTIDE SEQUENCE [LARGE SCALE GENOMIC DNA]</scope>
    <source>
        <strain evidence="16 17">LSR1</strain>
    </source>
</reference>
<dbReference type="InterPro" id="IPR004358">
    <property type="entry name" value="Sig_transdc_His_kin-like_C"/>
</dbReference>
<comment type="caution">
    <text evidence="16">The sequence shown here is derived from an EMBL/GenBank/DDBJ whole genome shotgun (WGS) entry which is preliminary data.</text>
</comment>
<dbReference type="GO" id="GO:0005886">
    <property type="term" value="C:plasma membrane"/>
    <property type="evidence" value="ECO:0007669"/>
    <property type="project" value="UniProtKB-SubCell"/>
</dbReference>
<feature type="transmembrane region" description="Helical" evidence="13">
    <location>
        <begin position="166"/>
        <end position="186"/>
    </location>
</feature>
<dbReference type="InterPro" id="IPR029151">
    <property type="entry name" value="Sensor-like_sf"/>
</dbReference>
<dbReference type="InterPro" id="IPR003661">
    <property type="entry name" value="HisK_dim/P_dom"/>
</dbReference>
<dbReference type="Gene3D" id="3.30.450.20">
    <property type="entry name" value="PAS domain"/>
    <property type="match status" value="1"/>
</dbReference>
<keyword evidence="6" id="KW-0808">Transferase</keyword>
<keyword evidence="11 13" id="KW-0472">Membrane</keyword>
<evidence type="ECO:0000256" key="4">
    <source>
        <dbReference type="ARBA" id="ARBA00022475"/>
    </source>
</evidence>
<dbReference type="Gene3D" id="3.30.565.10">
    <property type="entry name" value="Histidine kinase-like ATPase, C-terminal domain"/>
    <property type="match status" value="1"/>
</dbReference>
<dbReference type="GO" id="GO:0000155">
    <property type="term" value="F:phosphorelay sensor kinase activity"/>
    <property type="evidence" value="ECO:0007669"/>
    <property type="project" value="InterPro"/>
</dbReference>
<dbReference type="SUPFAM" id="SSF103190">
    <property type="entry name" value="Sensory domain-like"/>
    <property type="match status" value="1"/>
</dbReference>
<feature type="compositionally biased region" description="Basic residues" evidence="12">
    <location>
        <begin position="1"/>
        <end position="12"/>
    </location>
</feature>
<evidence type="ECO:0000256" key="2">
    <source>
        <dbReference type="ARBA" id="ARBA00004651"/>
    </source>
</evidence>
<dbReference type="PRINTS" id="PR00344">
    <property type="entry name" value="BCTRLSENSOR"/>
</dbReference>
<keyword evidence="17" id="KW-1185">Reference proteome</keyword>
<evidence type="ECO:0000256" key="5">
    <source>
        <dbReference type="ARBA" id="ARBA00022553"/>
    </source>
</evidence>
<dbReference type="InterPro" id="IPR050428">
    <property type="entry name" value="TCS_sensor_his_kinase"/>
</dbReference>
<dbReference type="PROSITE" id="PS50109">
    <property type="entry name" value="HIS_KIN"/>
    <property type="match status" value="1"/>
</dbReference>
<feature type="region of interest" description="Disordered" evidence="12">
    <location>
        <begin position="1"/>
        <end position="159"/>
    </location>
</feature>
<dbReference type="CDD" id="cd00082">
    <property type="entry name" value="HisKA"/>
    <property type="match status" value="1"/>
</dbReference>
<dbReference type="OrthoDB" id="9806130at2"/>
<dbReference type="SUPFAM" id="SSF47384">
    <property type="entry name" value="Homodimeric domain of signal transducing histidine kinase"/>
    <property type="match status" value="1"/>
</dbReference>
<keyword evidence="10" id="KW-0902">Two-component regulatory system</keyword>
<dbReference type="PANTHER" id="PTHR45436:SF10">
    <property type="entry name" value="HISTIDINE KINASE"/>
    <property type="match status" value="1"/>
</dbReference>
<dbReference type="CDD" id="cd06225">
    <property type="entry name" value="HAMP"/>
    <property type="match status" value="1"/>
</dbReference>
<dbReference type="Gene3D" id="1.10.287.130">
    <property type="match status" value="1"/>
</dbReference>
<evidence type="ECO:0000259" key="14">
    <source>
        <dbReference type="PROSITE" id="PS50109"/>
    </source>
</evidence>
<comment type="catalytic activity">
    <reaction evidence="1">
        <text>ATP + protein L-histidine = ADP + protein N-phospho-L-histidine.</text>
        <dbReference type="EC" id="2.7.13.3"/>
    </reaction>
</comment>
<name>A0A4R1B432_9PROT</name>
<dbReference type="Pfam" id="PF00672">
    <property type="entry name" value="HAMP"/>
    <property type="match status" value="1"/>
</dbReference>
<dbReference type="InterPro" id="IPR003660">
    <property type="entry name" value="HAMP_dom"/>
</dbReference>
<feature type="transmembrane region" description="Helical" evidence="13">
    <location>
        <begin position="352"/>
        <end position="370"/>
    </location>
</feature>
<keyword evidence="5" id="KW-0597">Phosphoprotein</keyword>
<dbReference type="InterPro" id="IPR036890">
    <property type="entry name" value="HATPase_C_sf"/>
</dbReference>
<evidence type="ECO:0000256" key="1">
    <source>
        <dbReference type="ARBA" id="ARBA00000085"/>
    </source>
</evidence>
<keyword evidence="7 13" id="KW-0812">Transmembrane</keyword>
<evidence type="ECO:0000256" key="6">
    <source>
        <dbReference type="ARBA" id="ARBA00022679"/>
    </source>
</evidence>
<evidence type="ECO:0000256" key="9">
    <source>
        <dbReference type="ARBA" id="ARBA00022989"/>
    </source>
</evidence>
<dbReference type="PANTHER" id="PTHR45436">
    <property type="entry name" value="SENSOR HISTIDINE KINASE YKOH"/>
    <property type="match status" value="1"/>
</dbReference>
<organism evidence="16 17">
    <name type="scientific">Parasulfuritortus cantonensis</name>
    <dbReference type="NCBI Taxonomy" id="2528202"/>
    <lineage>
        <taxon>Bacteria</taxon>
        <taxon>Pseudomonadati</taxon>
        <taxon>Pseudomonadota</taxon>
        <taxon>Betaproteobacteria</taxon>
        <taxon>Nitrosomonadales</taxon>
        <taxon>Thiobacillaceae</taxon>
        <taxon>Parasulfuritortus</taxon>
    </lineage>
</organism>
<dbReference type="AlphaFoldDB" id="A0A4R1B432"/>
<dbReference type="NCBIfam" id="NF008312">
    <property type="entry name" value="PRK11100.1"/>
    <property type="match status" value="1"/>
</dbReference>
<feature type="domain" description="Histidine kinase" evidence="14">
    <location>
        <begin position="426"/>
        <end position="639"/>
    </location>
</feature>
<keyword evidence="8 16" id="KW-0418">Kinase</keyword>
<evidence type="ECO:0000313" key="16">
    <source>
        <dbReference type="EMBL" id="TCJ12220.1"/>
    </source>
</evidence>
<feature type="domain" description="HAMP" evidence="15">
    <location>
        <begin position="368"/>
        <end position="419"/>
    </location>
</feature>
<dbReference type="SMART" id="SM00304">
    <property type="entry name" value="HAMP"/>
    <property type="match status" value="1"/>
</dbReference>
<evidence type="ECO:0000256" key="8">
    <source>
        <dbReference type="ARBA" id="ARBA00022777"/>
    </source>
</evidence>
<evidence type="ECO:0000256" key="11">
    <source>
        <dbReference type="ARBA" id="ARBA00023136"/>
    </source>
</evidence>
<dbReference type="SMART" id="SM00387">
    <property type="entry name" value="HATPase_c"/>
    <property type="match status" value="1"/>
</dbReference>
<protein>
    <recommendedName>
        <fullName evidence="3">histidine kinase</fullName>
        <ecNumber evidence="3">2.7.13.3</ecNumber>
    </recommendedName>
</protein>
<feature type="compositionally biased region" description="Basic residues" evidence="12">
    <location>
        <begin position="20"/>
        <end position="37"/>
    </location>
</feature>
<dbReference type="Pfam" id="PF00512">
    <property type="entry name" value="HisKA"/>
    <property type="match status" value="1"/>
</dbReference>
<evidence type="ECO:0000256" key="12">
    <source>
        <dbReference type="SAM" id="MobiDB-lite"/>
    </source>
</evidence>
<dbReference type="EMBL" id="SJZB01000045">
    <property type="protein sequence ID" value="TCJ12220.1"/>
    <property type="molecule type" value="Genomic_DNA"/>
</dbReference>